<feature type="domain" description="Carboxylesterase type B" evidence="4">
    <location>
        <begin position="68"/>
        <end position="529"/>
    </location>
</feature>
<dbReference type="InterPro" id="IPR029058">
    <property type="entry name" value="AB_hydrolase_fold"/>
</dbReference>
<evidence type="ECO:0000313" key="6">
    <source>
        <dbReference type="Proteomes" id="UP001465976"/>
    </source>
</evidence>
<comment type="caution">
    <text evidence="5">The sequence shown here is derived from an EMBL/GenBank/DDBJ whole genome shotgun (WGS) entry which is preliminary data.</text>
</comment>
<dbReference type="InterPro" id="IPR019826">
    <property type="entry name" value="Carboxylesterase_B_AS"/>
</dbReference>
<evidence type="ECO:0000313" key="5">
    <source>
        <dbReference type="EMBL" id="KAL0575772.1"/>
    </source>
</evidence>
<dbReference type="SUPFAM" id="SSF53474">
    <property type="entry name" value="alpha/beta-Hydrolases"/>
    <property type="match status" value="1"/>
</dbReference>
<evidence type="ECO:0000256" key="3">
    <source>
        <dbReference type="RuleBase" id="RU361235"/>
    </source>
</evidence>
<evidence type="ECO:0000259" key="4">
    <source>
        <dbReference type="Pfam" id="PF00135"/>
    </source>
</evidence>
<protein>
    <recommendedName>
        <fullName evidence="3">Carboxylic ester hydrolase</fullName>
        <ecNumber evidence="3">3.1.1.-</ecNumber>
    </recommendedName>
</protein>
<sequence length="546" mass="59279">MRLRDKILLGLLSFFHPVCFSFSAALNRPEVILAGTRVVGIRNHGQNVDLFGVHDLLDDVVKGIPSNTVTEDCLTLNIFRPSETSVNYTRDKLPVLFWIFGGGWIIGSAGRYNGTGLVSRSITRGTPIIVIAANYRLGPLGFPQGEEAADEGVISLGLRDNLVALQWVKSNIEAFGGDPTKVTIFGESAGGRSIDLLLYNEQINDLASGAILESDGGTPILEPALTNEAWSIFVNAVAPCSHTANTSRTFECLRGKDVSSDLVLQGLIDAGVSFVNPKTNWGPLLDGEDGLLPDLPSQLPIKAKFPIIIGNCLDEGTLVQSQAPTNVSSDDMIRGMIRGLSARPPGREDEVQQIIDRVLAAYPNIPSLGSPFDTGNNTFGLYDGYKRAAAVAGDYVGQSHRRFMLKRLAGRSNAQVYSYLFADHNDGVVTTPREFILGSPVPGSLGVTHASEIFYVFGTLEAELGPENVAVTALDLSQTVMDYWISFAVNGDPNDDRGAQRPRWEPYSPTDPMIIQLKGQDTCMISDTFREKETSVFNEDPITLRR</sequence>
<dbReference type="PROSITE" id="PS00941">
    <property type="entry name" value="CARBOXYLESTERASE_B_2"/>
    <property type="match status" value="1"/>
</dbReference>
<dbReference type="Proteomes" id="UP001465976">
    <property type="component" value="Unassembled WGS sequence"/>
</dbReference>
<dbReference type="Gene3D" id="3.40.50.1820">
    <property type="entry name" value="alpha/beta hydrolase"/>
    <property type="match status" value="1"/>
</dbReference>
<keyword evidence="2 3" id="KW-0378">Hydrolase</keyword>
<organism evidence="5 6">
    <name type="scientific">Marasmius crinis-equi</name>
    <dbReference type="NCBI Taxonomy" id="585013"/>
    <lineage>
        <taxon>Eukaryota</taxon>
        <taxon>Fungi</taxon>
        <taxon>Dikarya</taxon>
        <taxon>Basidiomycota</taxon>
        <taxon>Agaricomycotina</taxon>
        <taxon>Agaricomycetes</taxon>
        <taxon>Agaricomycetidae</taxon>
        <taxon>Agaricales</taxon>
        <taxon>Marasmiineae</taxon>
        <taxon>Marasmiaceae</taxon>
        <taxon>Marasmius</taxon>
    </lineage>
</organism>
<accession>A0ABR3FK43</accession>
<feature type="chain" id="PRO_5044978756" description="Carboxylic ester hydrolase" evidence="3">
    <location>
        <begin position="22"/>
        <end position="546"/>
    </location>
</feature>
<reference evidence="5 6" key="1">
    <citation type="submission" date="2024-02" db="EMBL/GenBank/DDBJ databases">
        <title>A draft genome for the cacao thread blight pathogen Marasmius crinis-equi.</title>
        <authorList>
            <person name="Cohen S.P."/>
            <person name="Baruah I.K."/>
            <person name="Amoako-Attah I."/>
            <person name="Bukari Y."/>
            <person name="Meinhardt L.W."/>
            <person name="Bailey B.A."/>
        </authorList>
    </citation>
    <scope>NUCLEOTIDE SEQUENCE [LARGE SCALE GENOMIC DNA]</scope>
    <source>
        <strain evidence="5 6">GH-76</strain>
    </source>
</reference>
<dbReference type="PROSITE" id="PS00122">
    <property type="entry name" value="CARBOXYLESTERASE_B_1"/>
    <property type="match status" value="1"/>
</dbReference>
<gene>
    <name evidence="5" type="ORF">V5O48_006191</name>
</gene>
<dbReference type="PANTHER" id="PTHR11559">
    <property type="entry name" value="CARBOXYLESTERASE"/>
    <property type="match status" value="1"/>
</dbReference>
<dbReference type="EC" id="3.1.1.-" evidence="3"/>
<comment type="similarity">
    <text evidence="1 3">Belongs to the type-B carboxylesterase/lipase family.</text>
</comment>
<dbReference type="InterPro" id="IPR019819">
    <property type="entry name" value="Carboxylesterase_B_CS"/>
</dbReference>
<dbReference type="EMBL" id="JBAHYK010000275">
    <property type="protein sequence ID" value="KAL0575772.1"/>
    <property type="molecule type" value="Genomic_DNA"/>
</dbReference>
<dbReference type="InterPro" id="IPR050309">
    <property type="entry name" value="Type-B_Carboxylest/Lipase"/>
</dbReference>
<keyword evidence="6" id="KW-1185">Reference proteome</keyword>
<evidence type="ECO:0000256" key="1">
    <source>
        <dbReference type="ARBA" id="ARBA00005964"/>
    </source>
</evidence>
<feature type="signal peptide" evidence="3">
    <location>
        <begin position="1"/>
        <end position="21"/>
    </location>
</feature>
<keyword evidence="3" id="KW-0732">Signal</keyword>
<dbReference type="InterPro" id="IPR002018">
    <property type="entry name" value="CarbesteraseB"/>
</dbReference>
<proteinExistence type="inferred from homology"/>
<name>A0ABR3FK43_9AGAR</name>
<evidence type="ECO:0000256" key="2">
    <source>
        <dbReference type="ARBA" id="ARBA00022801"/>
    </source>
</evidence>
<dbReference type="Pfam" id="PF00135">
    <property type="entry name" value="COesterase"/>
    <property type="match status" value="1"/>
</dbReference>